<comment type="caution">
    <text evidence="1">The sequence shown here is derived from an EMBL/GenBank/DDBJ whole genome shotgun (WGS) entry which is preliminary data.</text>
</comment>
<organism evidence="1 2">
    <name type="scientific">Trametes cubensis</name>
    <dbReference type="NCBI Taxonomy" id="1111947"/>
    <lineage>
        <taxon>Eukaryota</taxon>
        <taxon>Fungi</taxon>
        <taxon>Dikarya</taxon>
        <taxon>Basidiomycota</taxon>
        <taxon>Agaricomycotina</taxon>
        <taxon>Agaricomycetes</taxon>
        <taxon>Polyporales</taxon>
        <taxon>Polyporaceae</taxon>
        <taxon>Trametes</taxon>
    </lineage>
</organism>
<dbReference type="AlphaFoldDB" id="A0AAD7TL35"/>
<gene>
    <name evidence="1" type="ORF">ONZ51_g9819</name>
</gene>
<evidence type="ECO:0000313" key="2">
    <source>
        <dbReference type="Proteomes" id="UP001215151"/>
    </source>
</evidence>
<reference evidence="1" key="1">
    <citation type="submission" date="2022-11" db="EMBL/GenBank/DDBJ databases">
        <title>Genome Sequence of Cubamyces cubensis.</title>
        <authorList>
            <person name="Buettner E."/>
        </authorList>
    </citation>
    <scope>NUCLEOTIDE SEQUENCE</scope>
    <source>
        <strain evidence="1">MPL-01</strain>
    </source>
</reference>
<evidence type="ECO:0000313" key="1">
    <source>
        <dbReference type="EMBL" id="KAJ8468158.1"/>
    </source>
</evidence>
<keyword evidence="2" id="KW-1185">Reference proteome</keyword>
<dbReference type="EMBL" id="JAPEVG010000352">
    <property type="protein sequence ID" value="KAJ8468158.1"/>
    <property type="molecule type" value="Genomic_DNA"/>
</dbReference>
<protein>
    <recommendedName>
        <fullName evidence="3">F-box domain-containing protein</fullName>
    </recommendedName>
</protein>
<sequence>MDTIPPGPRLPLDVCAEVIQSLVPSFDALGIQMRWGILDRTSYRTLPACCLVCRDWLGCARRVLYRHVLFTHPGDVEIFLDTLRTYPFLGQLVRALSVDTGRVSSNGGYTYIPFARTDLVRKLPRLEVLTYHTSETALSRLYPSNYSFLLTQFSITTLTLCSACDTPFELCRLIWGLTNLRCLRLVDMFSALRPQTIAWNNHSFWQNMRNLQELSAKRPRCRSLKMLDLVRCENMYMLLVNFPFRAVFGDALTSVNIVADWWCVKGKLDRDQMQVDPESSQRDVLTVNVMEEETGIYNYPERTGIQNLIKYLLSLDELESLTIEVLAHPLEPQLTSGYLHGDSRGWQDSGTTSYLDACWKAMHTAISGAQLKPSARTQPFGRLRRVRVGVGHMCQAQDFSTVAFSGRSNGAYRHEDSEAEHVLVALGLLRRTGALQRTIPLLPALRELDISVDQHCMDDRTWALPAETLKRLGLPLHTVDVTVNIHCWSKKSLPFVLEANRIEHGVRDKSRGGLLLWDFKYKYKEPKRCA</sequence>
<accession>A0AAD7TL35</accession>
<evidence type="ECO:0008006" key="3">
    <source>
        <dbReference type="Google" id="ProtNLM"/>
    </source>
</evidence>
<name>A0AAD7TL35_9APHY</name>
<dbReference type="Proteomes" id="UP001215151">
    <property type="component" value="Unassembled WGS sequence"/>
</dbReference>
<proteinExistence type="predicted"/>
<dbReference type="SUPFAM" id="SSF52047">
    <property type="entry name" value="RNI-like"/>
    <property type="match status" value="1"/>
</dbReference>